<dbReference type="SUPFAM" id="SSF51735">
    <property type="entry name" value="NAD(P)-binding Rossmann-fold domains"/>
    <property type="match status" value="1"/>
</dbReference>
<dbReference type="InterPro" id="IPR051911">
    <property type="entry name" value="SDR_oxidoreductase"/>
</dbReference>
<evidence type="ECO:0000256" key="3">
    <source>
        <dbReference type="RuleBase" id="RU000363"/>
    </source>
</evidence>
<dbReference type="GO" id="GO:0016491">
    <property type="term" value="F:oxidoreductase activity"/>
    <property type="evidence" value="ECO:0007669"/>
    <property type="project" value="UniProtKB-KW"/>
</dbReference>
<accession>A0A6P2HRL1</accession>
<evidence type="ECO:0000313" key="4">
    <source>
        <dbReference type="EMBL" id="VWB19568.1"/>
    </source>
</evidence>
<evidence type="ECO:0000256" key="1">
    <source>
        <dbReference type="ARBA" id="ARBA00006484"/>
    </source>
</evidence>
<evidence type="ECO:0000256" key="2">
    <source>
        <dbReference type="ARBA" id="ARBA00023002"/>
    </source>
</evidence>
<dbReference type="InterPro" id="IPR002347">
    <property type="entry name" value="SDR_fam"/>
</dbReference>
<dbReference type="AlphaFoldDB" id="A0A6P2HRL1"/>
<dbReference type="RefSeq" id="WP_174937622.1">
    <property type="nucleotide sequence ID" value="NZ_CABVPY010000003.1"/>
</dbReference>
<dbReference type="Proteomes" id="UP000494170">
    <property type="component" value="Unassembled WGS sequence"/>
</dbReference>
<name>A0A6P2HRL1_BURL3</name>
<protein>
    <submittedName>
        <fullName evidence="4">Short-chain dehydrogenase</fullName>
    </submittedName>
</protein>
<dbReference type="Gene3D" id="3.40.50.720">
    <property type="entry name" value="NAD(P)-binding Rossmann-like Domain"/>
    <property type="match status" value="1"/>
</dbReference>
<dbReference type="EMBL" id="CABVPY010000003">
    <property type="protein sequence ID" value="VWB19568.1"/>
    <property type="molecule type" value="Genomic_DNA"/>
</dbReference>
<dbReference type="PANTHER" id="PTHR43976:SF16">
    <property type="entry name" value="SHORT-CHAIN DEHYDROGENASE_REDUCTASE FAMILY PROTEIN"/>
    <property type="match status" value="1"/>
</dbReference>
<gene>
    <name evidence="4" type="ORF">BLA6863_00753</name>
</gene>
<dbReference type="PROSITE" id="PS00061">
    <property type="entry name" value="ADH_SHORT"/>
    <property type="match status" value="1"/>
</dbReference>
<comment type="similarity">
    <text evidence="1 3">Belongs to the short-chain dehydrogenases/reductases (SDR) family.</text>
</comment>
<proteinExistence type="inferred from homology"/>
<evidence type="ECO:0000313" key="5">
    <source>
        <dbReference type="Proteomes" id="UP000494170"/>
    </source>
</evidence>
<dbReference type="Pfam" id="PF00106">
    <property type="entry name" value="adh_short"/>
    <property type="match status" value="1"/>
</dbReference>
<sequence length="286" mass="30209">MSKVWFITGASSGFGRALAEAVLAAGDSAVLAARRGDALDAIVGRHGDRALAVSMDVTNADARQRAVHAALARFGRVDVLANIAGRGSCGAAEEFSGEQLREQLELNFIAPVELTREVLPHMRARGAGHILNLTSIAGLAPIPACALYCAAKFALEGWSETLHQEVGPLGIRVTIVEPGGFRTEFNGAAIMRPGQAIDAYRPTVEPILQFLESESGRQPGDPDKAARLMIEAVNSDTPPLRLMLGADAYQLWEKTAAARDADISAWREKGEATAYGDAQPTPIGGA</sequence>
<dbReference type="PANTHER" id="PTHR43976">
    <property type="entry name" value="SHORT CHAIN DEHYDROGENASE"/>
    <property type="match status" value="1"/>
</dbReference>
<dbReference type="CDD" id="cd05374">
    <property type="entry name" value="17beta-HSD-like_SDR_c"/>
    <property type="match status" value="1"/>
</dbReference>
<reference evidence="4 5" key="1">
    <citation type="submission" date="2019-09" db="EMBL/GenBank/DDBJ databases">
        <authorList>
            <person name="Depoorter E."/>
        </authorList>
    </citation>
    <scope>NUCLEOTIDE SEQUENCE [LARGE SCALE GENOMIC DNA]</scope>
    <source>
        <strain evidence="4">LMG 6863</strain>
    </source>
</reference>
<dbReference type="NCBIfam" id="NF004824">
    <property type="entry name" value="PRK06180.1"/>
    <property type="match status" value="1"/>
</dbReference>
<dbReference type="PRINTS" id="PR00080">
    <property type="entry name" value="SDRFAMILY"/>
</dbReference>
<organism evidence="4 5">
    <name type="scientific">Burkholderia lata (strain ATCC 17760 / DSM 23089 / LMG 22485 / NCIMB 9086 / R18194 / 383)</name>
    <dbReference type="NCBI Taxonomy" id="482957"/>
    <lineage>
        <taxon>Bacteria</taxon>
        <taxon>Pseudomonadati</taxon>
        <taxon>Pseudomonadota</taxon>
        <taxon>Betaproteobacteria</taxon>
        <taxon>Burkholderiales</taxon>
        <taxon>Burkholderiaceae</taxon>
        <taxon>Burkholderia</taxon>
        <taxon>Burkholderia cepacia complex</taxon>
    </lineage>
</organism>
<dbReference type="InterPro" id="IPR020904">
    <property type="entry name" value="Sc_DH/Rdtase_CS"/>
</dbReference>
<dbReference type="InterPro" id="IPR036291">
    <property type="entry name" value="NAD(P)-bd_dom_sf"/>
</dbReference>
<keyword evidence="2" id="KW-0560">Oxidoreductase</keyword>
<dbReference type="PRINTS" id="PR00081">
    <property type="entry name" value="GDHRDH"/>
</dbReference>